<keyword evidence="3" id="KW-1185">Reference proteome</keyword>
<comment type="caution">
    <text evidence="2">The sequence shown here is derived from an EMBL/GenBank/DDBJ whole genome shotgun (WGS) entry which is preliminary data.</text>
</comment>
<dbReference type="Proteomes" id="UP000324222">
    <property type="component" value="Unassembled WGS sequence"/>
</dbReference>
<name>A0A5B7JAI7_PORTR</name>
<evidence type="ECO:0000313" key="2">
    <source>
        <dbReference type="EMBL" id="MPC90467.1"/>
    </source>
</evidence>
<organism evidence="2 3">
    <name type="scientific">Portunus trituberculatus</name>
    <name type="common">Swimming crab</name>
    <name type="synonym">Neptunus trituberculatus</name>
    <dbReference type="NCBI Taxonomy" id="210409"/>
    <lineage>
        <taxon>Eukaryota</taxon>
        <taxon>Metazoa</taxon>
        <taxon>Ecdysozoa</taxon>
        <taxon>Arthropoda</taxon>
        <taxon>Crustacea</taxon>
        <taxon>Multicrustacea</taxon>
        <taxon>Malacostraca</taxon>
        <taxon>Eumalacostraca</taxon>
        <taxon>Eucarida</taxon>
        <taxon>Decapoda</taxon>
        <taxon>Pleocyemata</taxon>
        <taxon>Brachyura</taxon>
        <taxon>Eubrachyura</taxon>
        <taxon>Portunoidea</taxon>
        <taxon>Portunidae</taxon>
        <taxon>Portuninae</taxon>
        <taxon>Portunus</taxon>
    </lineage>
</organism>
<accession>A0A5B7JAI7</accession>
<evidence type="ECO:0000256" key="1">
    <source>
        <dbReference type="SAM" id="MobiDB-lite"/>
    </source>
</evidence>
<evidence type="ECO:0000313" key="3">
    <source>
        <dbReference type="Proteomes" id="UP000324222"/>
    </source>
</evidence>
<proteinExistence type="predicted"/>
<reference evidence="2 3" key="1">
    <citation type="submission" date="2019-05" db="EMBL/GenBank/DDBJ databases">
        <title>Another draft genome of Portunus trituberculatus and its Hox gene families provides insights of decapod evolution.</title>
        <authorList>
            <person name="Jeong J.-H."/>
            <person name="Song I."/>
            <person name="Kim S."/>
            <person name="Choi T."/>
            <person name="Kim D."/>
            <person name="Ryu S."/>
            <person name="Kim W."/>
        </authorList>
    </citation>
    <scope>NUCLEOTIDE SEQUENCE [LARGE SCALE GENOMIC DNA]</scope>
    <source>
        <tissue evidence="2">Muscle</tissue>
    </source>
</reference>
<protein>
    <submittedName>
        <fullName evidence="2">Uncharacterized protein</fullName>
    </submittedName>
</protein>
<dbReference type="AlphaFoldDB" id="A0A5B7JAI7"/>
<sequence>MGFLGDIIATATASPSSSHSSLLTTPPSSPASGVSLNEFLPPHLADLNAAVVAWEGKLVGARLLLITAPVSSAWSSSHWSRLPFLRT</sequence>
<dbReference type="EMBL" id="VSRR010084467">
    <property type="protein sequence ID" value="MPC90467.1"/>
    <property type="molecule type" value="Genomic_DNA"/>
</dbReference>
<gene>
    <name evidence="2" type="ORF">E2C01_085455</name>
</gene>
<feature type="region of interest" description="Disordered" evidence="1">
    <location>
        <begin position="12"/>
        <end position="32"/>
    </location>
</feature>